<comment type="caution">
    <text evidence="3">The sequence shown here is derived from an EMBL/GenBank/DDBJ whole genome shotgun (WGS) entry which is preliminary data.</text>
</comment>
<feature type="domain" description="DUF11" evidence="2">
    <location>
        <begin position="579"/>
        <end position="680"/>
    </location>
</feature>
<reference evidence="3 4" key="1">
    <citation type="submission" date="2018-09" db="EMBL/GenBank/DDBJ databases">
        <title>Genomic Encyclopedia of Archaeal and Bacterial Type Strains, Phase II (KMG-II): from individual species to whole genera.</title>
        <authorList>
            <person name="Goeker M."/>
        </authorList>
    </citation>
    <scope>NUCLEOTIDE SEQUENCE [LARGE SCALE GENOMIC DNA]</scope>
    <source>
        <strain evidence="3 4">DSM 27148</strain>
    </source>
</reference>
<dbReference type="InterPro" id="IPR013783">
    <property type="entry name" value="Ig-like_fold"/>
</dbReference>
<dbReference type="NCBIfam" id="TIGR01451">
    <property type="entry name" value="B_ant_repeat"/>
    <property type="match status" value="3"/>
</dbReference>
<protein>
    <submittedName>
        <fullName evidence="3">Putative repeat protein (TIGR01451 family)</fullName>
    </submittedName>
</protein>
<feature type="non-terminal residue" evidence="3">
    <location>
        <position position="771"/>
    </location>
</feature>
<evidence type="ECO:0000313" key="3">
    <source>
        <dbReference type="EMBL" id="RKD85011.1"/>
    </source>
</evidence>
<dbReference type="AlphaFoldDB" id="A0A419VU29"/>
<sequence length="771" mass="81519">MKANIYLVFWKYVKALAFSIVLLISSLTVFADEDLRITISGPDEADPGEHLTYTVLFYNAGTTPAANVAIDVTLPSTAGQYTFDSSSPAGTVAGGHITWDKSQIGYLESLGAGAHTISFSIIAGTQSHTADGSAGYYMPQSGTNSLNLSASIQSDGTTTPVVTNPIQTTAVVESQSVELIDNLQGVIKSSTGTVIVYQLQVTNKGNVYDKYDLAAVNRQCDSSLQFDPLDFRFLDISGNPITSIGWLEPGESRIILFELTAPIGSNPGKWSCHDVTATSVLDDQVSAEKTITTEIVGSPNYPLVNLSVIDDQDPVQSGDTLTYTIFAYNSNDKNVANNFVVTNEFDSNVTFLSSSPSATTGSGSTATWSLGTLNYGLVGSKTITVKVLVNDLANFSCTGSIVNNAYATYNYGNNSTGRYPTSGTIKTTTTVENKPDLQLKKTANVSEADFAEAVTYTLTYENIGTCTATSVGIADIFDSSHATFTSASNGGTESAGEIIWTVPDIEPGESGSVSYTLTIKDALNFNPGTTPVINLASIDCSDQEDDDQNNFSSWIVYVYKLPNLKVEKSIVGDPSYLEPSVDYVYQISVENIGIIAQDNVVVTDTIPDGLTVTNSYSANDLGNGIYTWNVAQLGAGQTRVGLLAVQANQCSMVGSSVTNKAFAQGDYNDADETDNSDHLTTPIEDKVAPAVECQNITVQLDETGNVSITAADVTKSASDACGIASSVIDNDTFTCDNVGPNNVELTVTDVNGNVSTCTAVVTVEDKVAPAV</sequence>
<evidence type="ECO:0000256" key="1">
    <source>
        <dbReference type="SAM" id="SignalP"/>
    </source>
</evidence>
<dbReference type="EMBL" id="RAPN01000006">
    <property type="protein sequence ID" value="RKD85011.1"/>
    <property type="molecule type" value="Genomic_DNA"/>
</dbReference>
<name>A0A419VU29_9BACT</name>
<dbReference type="InterPro" id="IPR047589">
    <property type="entry name" value="DUF11_rpt"/>
</dbReference>
<dbReference type="PANTHER" id="PTHR34819">
    <property type="entry name" value="LARGE CYSTEINE-RICH PERIPLASMIC PROTEIN OMCB"/>
    <property type="match status" value="1"/>
</dbReference>
<proteinExistence type="predicted"/>
<organism evidence="3 4">
    <name type="scientific">Mangrovibacterium diazotrophicum</name>
    <dbReference type="NCBI Taxonomy" id="1261403"/>
    <lineage>
        <taxon>Bacteria</taxon>
        <taxon>Pseudomonadati</taxon>
        <taxon>Bacteroidota</taxon>
        <taxon>Bacteroidia</taxon>
        <taxon>Marinilabiliales</taxon>
        <taxon>Prolixibacteraceae</taxon>
        <taxon>Mangrovibacterium</taxon>
    </lineage>
</organism>
<dbReference type="Pfam" id="PF01345">
    <property type="entry name" value="DUF11"/>
    <property type="match status" value="3"/>
</dbReference>
<dbReference type="Gene3D" id="2.60.40.10">
    <property type="entry name" value="Immunoglobulins"/>
    <property type="match status" value="2"/>
</dbReference>
<feature type="chain" id="PRO_5019195623" evidence="1">
    <location>
        <begin position="32"/>
        <end position="771"/>
    </location>
</feature>
<feature type="signal peptide" evidence="1">
    <location>
        <begin position="1"/>
        <end position="31"/>
    </location>
</feature>
<keyword evidence="1" id="KW-0732">Signal</keyword>
<feature type="domain" description="DUF11" evidence="2">
    <location>
        <begin position="311"/>
        <end position="414"/>
    </location>
</feature>
<dbReference type="OrthoDB" id="9805017at2"/>
<dbReference type="InterPro" id="IPR001434">
    <property type="entry name" value="OmcB-like_DUF11"/>
</dbReference>
<accession>A0A419VU29</accession>
<evidence type="ECO:0000259" key="2">
    <source>
        <dbReference type="Pfam" id="PF01345"/>
    </source>
</evidence>
<evidence type="ECO:0000313" key="4">
    <source>
        <dbReference type="Proteomes" id="UP000283387"/>
    </source>
</evidence>
<dbReference type="PANTHER" id="PTHR34819:SF3">
    <property type="entry name" value="CELL SURFACE PROTEIN"/>
    <property type="match status" value="1"/>
</dbReference>
<feature type="domain" description="DUF11" evidence="2">
    <location>
        <begin position="436"/>
        <end position="553"/>
    </location>
</feature>
<dbReference type="InterPro" id="IPR051172">
    <property type="entry name" value="Chlamydia_OmcB"/>
</dbReference>
<dbReference type="Proteomes" id="UP000283387">
    <property type="component" value="Unassembled WGS sequence"/>
</dbReference>
<gene>
    <name evidence="3" type="ORF">BC643_4530</name>
</gene>
<keyword evidence="4" id="KW-1185">Reference proteome</keyword>